<evidence type="ECO:0000256" key="4">
    <source>
        <dbReference type="ARBA" id="ARBA00023118"/>
    </source>
</evidence>
<keyword evidence="3" id="KW-0963">Cytoplasm</keyword>
<evidence type="ECO:0000256" key="5">
    <source>
        <dbReference type="ARBA" id="ARBA00030001"/>
    </source>
</evidence>
<dbReference type="InterPro" id="IPR010160">
    <property type="entry name" value="CRISPR-assoc_prot_Cmr5"/>
</dbReference>
<name>A0A519BQH4_9DELT</name>
<evidence type="ECO:0000313" key="7">
    <source>
        <dbReference type="Proteomes" id="UP000319296"/>
    </source>
</evidence>
<dbReference type="NCBIfam" id="TIGR01881">
    <property type="entry name" value="cas_Cmr5"/>
    <property type="match status" value="1"/>
</dbReference>
<dbReference type="EMBL" id="SGBB01000001">
    <property type="protein sequence ID" value="RZD19459.1"/>
    <property type="molecule type" value="Genomic_DNA"/>
</dbReference>
<dbReference type="Proteomes" id="UP000319296">
    <property type="component" value="Unassembled WGS sequence"/>
</dbReference>
<evidence type="ECO:0000256" key="1">
    <source>
        <dbReference type="ARBA" id="ARBA00004496"/>
    </source>
</evidence>
<dbReference type="InterPro" id="IPR023101">
    <property type="entry name" value="AF1862-like_dom_sf"/>
</dbReference>
<comment type="similarity">
    <text evidence="2">Belongs to the CRISPR system Cmr5 family.</text>
</comment>
<reference evidence="6 7" key="1">
    <citation type="journal article" date="2019" name="ISME J.">
        <title>Insights into ecological role of a new deltaproteobacterial order Candidatus Acidulodesulfobacterales by metagenomics and metatranscriptomics.</title>
        <authorList>
            <person name="Tan S."/>
            <person name="Liu J."/>
            <person name="Fang Y."/>
            <person name="Hedlund B.P."/>
            <person name="Lian Z.H."/>
            <person name="Huang L.Y."/>
            <person name="Li J.T."/>
            <person name="Huang L.N."/>
            <person name="Li W.J."/>
            <person name="Jiang H.C."/>
            <person name="Dong H.L."/>
            <person name="Shu W.S."/>
        </authorList>
    </citation>
    <scope>NUCLEOTIDE SEQUENCE [LARGE SCALE GENOMIC DNA]</scope>
    <source>
        <strain evidence="6">AP1</strain>
    </source>
</reference>
<protein>
    <recommendedName>
        <fullName evidence="5">CRISPR type III-B/RAMP module-associated protein Cmr5</fullName>
    </recommendedName>
</protein>
<dbReference type="Pfam" id="PF09701">
    <property type="entry name" value="Cas_Cmr5"/>
    <property type="match status" value="1"/>
</dbReference>
<evidence type="ECO:0000256" key="3">
    <source>
        <dbReference type="ARBA" id="ARBA00022490"/>
    </source>
</evidence>
<dbReference type="AlphaFoldDB" id="A0A519BQH4"/>
<proteinExistence type="inferred from homology"/>
<comment type="subcellular location">
    <subcellularLocation>
        <location evidence="1">Cytoplasm</location>
    </subcellularLocation>
</comment>
<dbReference type="Gene3D" id="1.10.520.30">
    <property type="entry name" value="AF1862-like domain"/>
    <property type="match status" value="1"/>
</dbReference>
<dbReference type="SUPFAM" id="SSF158568">
    <property type="entry name" value="AF1862-like"/>
    <property type="match status" value="1"/>
</dbReference>
<organism evidence="6 7">
    <name type="scientific">Candidatus Acididesulfobacter diazotrophicus</name>
    <dbReference type="NCBI Taxonomy" id="2597226"/>
    <lineage>
        <taxon>Bacteria</taxon>
        <taxon>Deltaproteobacteria</taxon>
        <taxon>Candidatus Acidulodesulfobacterales</taxon>
        <taxon>Candidatus Acididesulfobacter</taxon>
    </lineage>
</organism>
<dbReference type="GO" id="GO:0051607">
    <property type="term" value="P:defense response to virus"/>
    <property type="evidence" value="ECO:0007669"/>
    <property type="project" value="UniProtKB-KW"/>
</dbReference>
<accession>A0A519BQH4</accession>
<evidence type="ECO:0000256" key="2">
    <source>
        <dbReference type="ARBA" id="ARBA00006161"/>
    </source>
</evidence>
<dbReference type="GO" id="GO:0005737">
    <property type="term" value="C:cytoplasm"/>
    <property type="evidence" value="ECO:0007669"/>
    <property type="project" value="UniProtKB-SubCell"/>
</dbReference>
<keyword evidence="4" id="KW-0051">Antiviral defense</keyword>
<sequence>MRTLGQERSQFALERIIGGKSKINEDVKSFTSFTAGAPTVILQNGFGQAMAFWLSKKKSDSDKYEFVLESIKEWLIKIKPSIYSDKNYEDFILKLSTIDQKEYLSAQKEALLLLEWIKRYTSAFYIDEKN</sequence>
<evidence type="ECO:0000313" key="6">
    <source>
        <dbReference type="EMBL" id="RZD19459.1"/>
    </source>
</evidence>
<gene>
    <name evidence="6" type="primary">cmr5</name>
    <name evidence="6" type="ORF">EVG15_00840</name>
</gene>
<comment type="caution">
    <text evidence="6">The sequence shown here is derived from an EMBL/GenBank/DDBJ whole genome shotgun (WGS) entry which is preliminary data.</text>
</comment>